<feature type="transmembrane region" description="Helical" evidence="1">
    <location>
        <begin position="57"/>
        <end position="77"/>
    </location>
</feature>
<protein>
    <submittedName>
        <fullName evidence="2">ABC transporter EcsB</fullName>
    </submittedName>
</protein>
<dbReference type="Proteomes" id="UP000199087">
    <property type="component" value="Unassembled WGS sequence"/>
</dbReference>
<keyword evidence="1" id="KW-0472">Membrane</keyword>
<evidence type="ECO:0000313" key="3">
    <source>
        <dbReference type="Proteomes" id="UP000199087"/>
    </source>
</evidence>
<feature type="transmembrane region" description="Helical" evidence="1">
    <location>
        <begin position="376"/>
        <end position="396"/>
    </location>
</feature>
<dbReference type="Pfam" id="PF05975">
    <property type="entry name" value="EcsB"/>
    <property type="match status" value="1"/>
</dbReference>
<evidence type="ECO:0000313" key="2">
    <source>
        <dbReference type="EMBL" id="CRK83537.1"/>
    </source>
</evidence>
<feature type="transmembrane region" description="Helical" evidence="1">
    <location>
        <begin position="309"/>
        <end position="327"/>
    </location>
</feature>
<keyword evidence="1" id="KW-0812">Transmembrane</keyword>
<keyword evidence="3" id="KW-1185">Reference proteome</keyword>
<dbReference type="SUPFAM" id="SSF81558">
    <property type="entry name" value="Photosystem I subunits PsaA/PsaB"/>
    <property type="match status" value="1"/>
</dbReference>
<sequence>MFDDQKLWKERFGSRVKDLSRYLRYIFNGHLVVVLLFLIGGGAFYYQNWITGLSNSFPVVTIMAFVLAIFLTYSPVYNFLLEADRIFLIPLENRLKRYFLRSGVASFVFQGYILLMVFAILMPMYAHVGNHGFRLFFPFFVVLLAAKAWNLVVSWQISYFVQPSVYLWDMVVRFCINALLCYLLLQQAHLLFLLVIVVVMVFYYRSYFVRTRKIGLKWDLLIASEEKRMASFYRLANLFTDVPKVKDTVKRRRWLDFFLNRIGFSQDKTYLYLFSRTFLRASDYLGLFLRLTVIGMLALYFITFGWGQIVLTLLFLYLTGFQLLPLWNHHQNKLWVDLYPVAAKHKFAAFRLLLMVILSIEVVIFTIVILLKGQLIISLLTFLAGICFNYIFTYIYSKNRLKP</sequence>
<evidence type="ECO:0000256" key="1">
    <source>
        <dbReference type="SAM" id="Phobius"/>
    </source>
</evidence>
<dbReference type="PIRSF" id="PIRSF037259">
    <property type="entry name" value="EcsB_ABC"/>
    <property type="match status" value="1"/>
</dbReference>
<feature type="transmembrane region" description="Helical" evidence="1">
    <location>
        <begin position="25"/>
        <end position="45"/>
    </location>
</feature>
<reference evidence="3" key="1">
    <citation type="submission" date="2015-05" db="EMBL/GenBank/DDBJ databases">
        <authorList>
            <person name="Urmite Genomes"/>
        </authorList>
    </citation>
    <scope>NUCLEOTIDE SEQUENCE [LARGE SCALE GENOMIC DNA]</scope>
    <source>
        <strain evidence="3">LF1</strain>
    </source>
</reference>
<feature type="transmembrane region" description="Helical" evidence="1">
    <location>
        <begin position="133"/>
        <end position="153"/>
    </location>
</feature>
<feature type="transmembrane region" description="Helical" evidence="1">
    <location>
        <begin position="348"/>
        <end position="370"/>
    </location>
</feature>
<dbReference type="OrthoDB" id="2447941at2"/>
<dbReference type="AlphaFoldDB" id="A0A0U1NZW8"/>
<feature type="transmembrane region" description="Helical" evidence="1">
    <location>
        <begin position="165"/>
        <end position="185"/>
    </location>
</feature>
<name>A0A0U1NZW8_9BACI</name>
<accession>A0A0U1NZW8</accession>
<feature type="transmembrane region" description="Helical" evidence="1">
    <location>
        <begin position="191"/>
        <end position="208"/>
    </location>
</feature>
<dbReference type="GO" id="GO:0016020">
    <property type="term" value="C:membrane"/>
    <property type="evidence" value="ECO:0007669"/>
    <property type="project" value="InterPro"/>
</dbReference>
<keyword evidence="1" id="KW-1133">Transmembrane helix</keyword>
<dbReference type="InterPro" id="IPR036408">
    <property type="entry name" value="PSI_PsaA/B_sf"/>
</dbReference>
<organism evidence="2 3">
    <name type="scientific">Neobacillus massiliamazoniensis</name>
    <dbReference type="NCBI Taxonomy" id="1499688"/>
    <lineage>
        <taxon>Bacteria</taxon>
        <taxon>Bacillati</taxon>
        <taxon>Bacillota</taxon>
        <taxon>Bacilli</taxon>
        <taxon>Bacillales</taxon>
        <taxon>Bacillaceae</taxon>
        <taxon>Neobacillus</taxon>
    </lineage>
</organism>
<feature type="transmembrane region" description="Helical" evidence="1">
    <location>
        <begin position="98"/>
        <end position="121"/>
    </location>
</feature>
<proteinExistence type="predicted"/>
<dbReference type="InterPro" id="IPR010288">
    <property type="entry name" value="EcsB_ABC"/>
</dbReference>
<feature type="transmembrane region" description="Helical" evidence="1">
    <location>
        <begin position="284"/>
        <end position="303"/>
    </location>
</feature>
<dbReference type="RefSeq" id="WP_090636165.1">
    <property type="nucleotide sequence ID" value="NZ_CVRB01000003.1"/>
</dbReference>
<gene>
    <name evidence="2" type="ORF">BN000_03508</name>
</gene>
<dbReference type="STRING" id="1499688.BN000_03508"/>
<dbReference type="EMBL" id="CVRB01000003">
    <property type="protein sequence ID" value="CRK83537.1"/>
    <property type="molecule type" value="Genomic_DNA"/>
</dbReference>